<dbReference type="Proteomes" id="UP000037510">
    <property type="component" value="Unassembled WGS sequence"/>
</dbReference>
<comment type="similarity">
    <text evidence="1">Belongs to the dynein heavy chain family.</text>
</comment>
<evidence type="ECO:0000313" key="5">
    <source>
        <dbReference type="Proteomes" id="UP000037510"/>
    </source>
</evidence>
<dbReference type="PANTHER" id="PTHR46532">
    <property type="entry name" value="MALE FERTILITY FACTOR KL5"/>
    <property type="match status" value="1"/>
</dbReference>
<feature type="domain" description="Dynein heavy chain tail" evidence="3">
    <location>
        <begin position="338"/>
        <end position="716"/>
    </location>
</feature>
<dbReference type="InterPro" id="IPR026983">
    <property type="entry name" value="DHC"/>
</dbReference>
<gene>
    <name evidence="4" type="ORF">OBRU01_18994</name>
</gene>
<dbReference type="GO" id="GO:0007018">
    <property type="term" value="P:microtubule-based movement"/>
    <property type="evidence" value="ECO:0007669"/>
    <property type="project" value="InterPro"/>
</dbReference>
<dbReference type="GO" id="GO:0051959">
    <property type="term" value="F:dynein light intermediate chain binding"/>
    <property type="evidence" value="ECO:0007669"/>
    <property type="project" value="InterPro"/>
</dbReference>
<evidence type="ECO:0000256" key="2">
    <source>
        <dbReference type="SAM" id="Coils"/>
    </source>
</evidence>
<keyword evidence="2" id="KW-0175">Coiled coil</keyword>
<accession>A0A0L7KY44</accession>
<evidence type="ECO:0000259" key="3">
    <source>
        <dbReference type="Pfam" id="PF08385"/>
    </source>
</evidence>
<feature type="non-terminal residue" evidence="4">
    <location>
        <position position="1288"/>
    </location>
</feature>
<dbReference type="Pfam" id="PF08385">
    <property type="entry name" value="DHC_N1"/>
    <property type="match status" value="1"/>
</dbReference>
<feature type="coiled-coil region" evidence="2">
    <location>
        <begin position="13"/>
        <end position="40"/>
    </location>
</feature>
<dbReference type="InterPro" id="IPR013594">
    <property type="entry name" value="Dynein_heavy_tail"/>
</dbReference>
<name>A0A0L7KY44_OPEBR</name>
<keyword evidence="5" id="KW-1185">Reference proteome</keyword>
<dbReference type="GO" id="GO:0005858">
    <property type="term" value="C:axonemal dynein complex"/>
    <property type="evidence" value="ECO:0007669"/>
    <property type="project" value="TreeGrafter"/>
</dbReference>
<organism evidence="4 5">
    <name type="scientific">Operophtera brumata</name>
    <name type="common">Winter moth</name>
    <name type="synonym">Phalaena brumata</name>
    <dbReference type="NCBI Taxonomy" id="104452"/>
    <lineage>
        <taxon>Eukaryota</taxon>
        <taxon>Metazoa</taxon>
        <taxon>Ecdysozoa</taxon>
        <taxon>Arthropoda</taxon>
        <taxon>Hexapoda</taxon>
        <taxon>Insecta</taxon>
        <taxon>Pterygota</taxon>
        <taxon>Neoptera</taxon>
        <taxon>Endopterygota</taxon>
        <taxon>Lepidoptera</taxon>
        <taxon>Glossata</taxon>
        <taxon>Ditrysia</taxon>
        <taxon>Geometroidea</taxon>
        <taxon>Geometridae</taxon>
        <taxon>Larentiinae</taxon>
        <taxon>Operophtera</taxon>
    </lineage>
</organism>
<dbReference type="STRING" id="104452.A0A0L7KY44"/>
<reference evidence="4 5" key="1">
    <citation type="journal article" date="2015" name="Genome Biol. Evol.">
        <title>The genome of winter moth (Operophtera brumata) provides a genomic perspective on sexual dimorphism and phenology.</title>
        <authorList>
            <person name="Derks M.F."/>
            <person name="Smit S."/>
            <person name="Salis L."/>
            <person name="Schijlen E."/>
            <person name="Bossers A."/>
            <person name="Mateman C."/>
            <person name="Pijl A.S."/>
            <person name="de Ridder D."/>
            <person name="Groenen M.A."/>
            <person name="Visser M.E."/>
            <person name="Megens H.J."/>
        </authorList>
    </citation>
    <scope>NUCLEOTIDE SEQUENCE [LARGE SCALE GENOMIC DNA]</scope>
    <source>
        <strain evidence="4">WM2013NL</strain>
        <tissue evidence="4">Head and thorax</tissue>
    </source>
</reference>
<evidence type="ECO:0000256" key="1">
    <source>
        <dbReference type="ARBA" id="ARBA00008887"/>
    </source>
</evidence>
<dbReference type="PANTHER" id="PTHR46532:SF4">
    <property type="entry name" value="AAA+ ATPASE DOMAIN-CONTAINING PROTEIN"/>
    <property type="match status" value="1"/>
</dbReference>
<comment type="caution">
    <text evidence="4">The sequence shown here is derived from an EMBL/GenBank/DDBJ whole genome shotgun (WGS) entry which is preliminary data.</text>
</comment>
<dbReference type="GO" id="GO:0045505">
    <property type="term" value="F:dynein intermediate chain binding"/>
    <property type="evidence" value="ECO:0007669"/>
    <property type="project" value="InterPro"/>
</dbReference>
<sequence>MFVHGIKPGSSEEEEEEDVMDILQKRREECERKARRGEMDPRLEFTFQLLIDGTGLPRHAIMDHVFEGNMLDDINQLFLPHMRNKLLWYYQDVEEIENRPQPEGSKLKQGKPPPPLITMKKKLFLSDGWDVRFTGVCIYMFRINVSKQLPEEGFHKDLFCGILNAEKVGLVTAIERVMEHVYMNALAHPSSDGDEDETKFPIVKNQLLPGLRSFCSALKVCEDVCGQVNLFDDGQALMGNLSDHSQLKEMIKNPNTITILEERDNEVQLTLTCLQLSNSKVLKLWRDTDHKITFCYNEAKDNAKFIQAMEKCCHSLYLDDPVKIKDSILSLLQTVRLINSETIWSQGRSQVKDKLIHCINLNKTYRETYLFVKNQAFLPNTEQFSFSENYVFGKFDTFCKRLNKIITMFDLMDDYNNLFAKRMEGLLLGEDLEEAVHVFDEAKKAVTTCQYDYLDYRNNEFDKDYNTFAEKTNVLQQSIGNTIETNFSSVWETPQGIKFLTRFEKVSQKILLSKLNEKYGRVLRYSEKEVDKIMKMFKRQKDDPPLPRNYSPVAVESVSAHPVLRELPAAGDMMRKYSNTRALIHSYEDTMRAVWMNQNLWDVDDSLTNTLLKIDDSGLIRVNLDHTVRLLIRESDCLVKMGIELPIVCHSLYAKKNYFTLLNDSLQFLLEDYLRTVRRVKLEVRPLFLPQVVRLSSLLLPGLRTVCWTSEDWSEFVDKANAAINSFDVLVSRVHDIYTNRIIFVLSGMQDVTLVTLPEDTPWSVEEFIDNVETGCRNACVELNRKSLMVEEAVEEVLDLVKKAAQQIKPAEINPDFEFLIAEDEQHAGSGAASISNESTSSGQQDWSAVWECFESPHRLLSLPAGGLSKGMQEMVKNAVNEMRRYYSRKVIDVLIKVTRRTLDLIIKQFIAETDATVNDDGPLKKPIFLLNAALMIPNVSVTPTLEEIQDVLVLAGKHISGLSKGVAQWTGGKSPRVSWKKVAGHQANQLLEVVTKLDEQQVSSTAPGYMQKATKIDAAKMKRKKHYRLESEEKPNFPFQQKNFYNHVMENKEIIKTLSLLSTCSQNVKTELNTLVKRWRPYHYLWKCEKTLRQLLAWNLNDFELSLKRHSELDTKLSTELDVLIIGNCMAVSTEKLKLGLNTELKNGTHRISQAMRKKYKREMDYVYAIMNDLERKLERPIRDLDDVRTVMETLKKIREQEVDMELKIDPVEVDSLRYTWQQLQATALASHVQLLHMQPQFESDLKGNLDRFREDNTEYCHEYRYAGPMQSGLTPREASDRLILFQ</sequence>
<proteinExistence type="inferred from homology"/>
<protein>
    <submittedName>
        <fullName evidence="4">Putative dynein heavy chain, cytosolic</fullName>
    </submittedName>
</protein>
<dbReference type="EMBL" id="JTDY01004587">
    <property type="protein sequence ID" value="KOB67981.1"/>
    <property type="molecule type" value="Genomic_DNA"/>
</dbReference>
<evidence type="ECO:0000313" key="4">
    <source>
        <dbReference type="EMBL" id="KOB67981.1"/>
    </source>
</evidence>